<dbReference type="AlphaFoldDB" id="A0AAD5YER5"/>
<gene>
    <name evidence="1" type="ORF">NLI96_g7612</name>
</gene>
<accession>A0AAD5YER5</accession>
<proteinExistence type="predicted"/>
<organism evidence="1 2">
    <name type="scientific">Meripilus lineatus</name>
    <dbReference type="NCBI Taxonomy" id="2056292"/>
    <lineage>
        <taxon>Eukaryota</taxon>
        <taxon>Fungi</taxon>
        <taxon>Dikarya</taxon>
        <taxon>Basidiomycota</taxon>
        <taxon>Agaricomycotina</taxon>
        <taxon>Agaricomycetes</taxon>
        <taxon>Polyporales</taxon>
        <taxon>Meripilaceae</taxon>
        <taxon>Meripilus</taxon>
    </lineage>
</organism>
<dbReference type="Proteomes" id="UP001212997">
    <property type="component" value="Unassembled WGS sequence"/>
</dbReference>
<keyword evidence="2" id="KW-1185">Reference proteome</keyword>
<sequence length="421" mass="48330">MDGRYFEYLAMFWENKIDYCVMVTNAMNTASTAGISLPFELWLIVINLLRLDPDSLLARALTCKRLSVPAKVRIRKLVSPKIFLSDYTDIDRLVAEIRTSPSRARCIRSLYENGLGIHPALAFPVVPLRLGNVLVNLTYLCLQSIPAQFHAHPTIWYIHGRAFRTVKTLELQSVQFPSFNTFIQLVTSFPSLGELRLSLTSCASRRIAPSLFRIPRTRRTHLDCLVLENLLVNGSNDERWFVSTFIWWFCSSEMLVYDKLQMDGSLLLYPPGHQLVQFASKFLKTLSMTFPNADADPTKRILPGQKSTSRKSSDTDYLLGIFRVGFPDLEAIYLWNIQCDHIPVIRDLFSHSMAHLRRLTISVSPPLGPIQLWRDLDALLFSWLMVRHRVEISVEKWLSQDVYHPEVLLPLITQISTSPNY</sequence>
<dbReference type="EMBL" id="JANAWD010000318">
    <property type="protein sequence ID" value="KAJ3481503.1"/>
    <property type="molecule type" value="Genomic_DNA"/>
</dbReference>
<comment type="caution">
    <text evidence="1">The sequence shown here is derived from an EMBL/GenBank/DDBJ whole genome shotgun (WGS) entry which is preliminary data.</text>
</comment>
<evidence type="ECO:0000313" key="1">
    <source>
        <dbReference type="EMBL" id="KAJ3481503.1"/>
    </source>
</evidence>
<reference evidence="1" key="1">
    <citation type="submission" date="2022-07" db="EMBL/GenBank/DDBJ databases">
        <title>Genome Sequence of Physisporinus lineatus.</title>
        <authorList>
            <person name="Buettner E."/>
        </authorList>
    </citation>
    <scope>NUCLEOTIDE SEQUENCE</scope>
    <source>
        <strain evidence="1">VT162</strain>
    </source>
</reference>
<name>A0AAD5YER5_9APHY</name>
<evidence type="ECO:0000313" key="2">
    <source>
        <dbReference type="Proteomes" id="UP001212997"/>
    </source>
</evidence>
<evidence type="ECO:0008006" key="3">
    <source>
        <dbReference type="Google" id="ProtNLM"/>
    </source>
</evidence>
<protein>
    <recommendedName>
        <fullName evidence="3">F-box domain-containing protein</fullName>
    </recommendedName>
</protein>